<dbReference type="Ensembl" id="ENSACLT00000002810.1">
    <property type="protein sequence ID" value="ENSACLP00000002752.1"/>
    <property type="gene ID" value="ENSACLG00000001891.1"/>
</dbReference>
<dbReference type="InterPro" id="IPR036397">
    <property type="entry name" value="RNaseH_sf"/>
</dbReference>
<organism evidence="1 2">
    <name type="scientific">Astatotilapia calliptera</name>
    <name type="common">Eastern happy</name>
    <name type="synonym">Chromis callipterus</name>
    <dbReference type="NCBI Taxonomy" id="8154"/>
    <lineage>
        <taxon>Eukaryota</taxon>
        <taxon>Metazoa</taxon>
        <taxon>Chordata</taxon>
        <taxon>Craniata</taxon>
        <taxon>Vertebrata</taxon>
        <taxon>Euteleostomi</taxon>
        <taxon>Actinopterygii</taxon>
        <taxon>Neopterygii</taxon>
        <taxon>Teleostei</taxon>
        <taxon>Neoteleostei</taxon>
        <taxon>Acanthomorphata</taxon>
        <taxon>Ovalentaria</taxon>
        <taxon>Cichlomorphae</taxon>
        <taxon>Cichliformes</taxon>
        <taxon>Cichlidae</taxon>
        <taxon>African cichlids</taxon>
        <taxon>Pseudocrenilabrinae</taxon>
        <taxon>Haplochromini</taxon>
        <taxon>Astatotilapia</taxon>
    </lineage>
</organism>
<dbReference type="GO" id="GO:0003676">
    <property type="term" value="F:nucleic acid binding"/>
    <property type="evidence" value="ECO:0007669"/>
    <property type="project" value="InterPro"/>
</dbReference>
<protein>
    <recommendedName>
        <fullName evidence="3">Tc1-like transposase DDE domain-containing protein</fullName>
    </recommendedName>
</protein>
<reference evidence="2" key="2">
    <citation type="submission" date="2023-03" db="EMBL/GenBank/DDBJ databases">
        <authorList>
            <consortium name="Wellcome Sanger Institute Data Sharing"/>
        </authorList>
    </citation>
    <scope>NUCLEOTIDE SEQUENCE [LARGE SCALE GENOMIC DNA]</scope>
</reference>
<dbReference type="GeneTree" id="ENSGT00940000178164"/>
<evidence type="ECO:0008006" key="3">
    <source>
        <dbReference type="Google" id="ProtNLM"/>
    </source>
</evidence>
<dbReference type="OMA" id="TIRYNAH"/>
<dbReference type="STRING" id="8154.ENSACLP00000002752"/>
<sequence length="50" mass="5818">IFLDDNTCPHRAGFIRNYLQNLGVKRIEWPVSSPDFNPTQHLWDQLGHAV</sequence>
<evidence type="ECO:0000313" key="1">
    <source>
        <dbReference type="Ensembl" id="ENSACLP00000002752.1"/>
    </source>
</evidence>
<reference evidence="1" key="4">
    <citation type="submission" date="2025-09" db="UniProtKB">
        <authorList>
            <consortium name="Ensembl"/>
        </authorList>
    </citation>
    <scope>IDENTIFICATION</scope>
</reference>
<accession>A0A3P8ND95</accession>
<reference evidence="1" key="3">
    <citation type="submission" date="2025-08" db="UniProtKB">
        <authorList>
            <consortium name="Ensembl"/>
        </authorList>
    </citation>
    <scope>IDENTIFICATION</scope>
</reference>
<dbReference type="AlphaFoldDB" id="A0A3P8ND95"/>
<name>A0A3P8ND95_ASTCA</name>
<dbReference type="Gene3D" id="3.30.420.10">
    <property type="entry name" value="Ribonuclease H-like superfamily/Ribonuclease H"/>
    <property type="match status" value="1"/>
</dbReference>
<dbReference type="Proteomes" id="UP000265100">
    <property type="component" value="Chromosome 1"/>
</dbReference>
<proteinExistence type="predicted"/>
<keyword evidence="2" id="KW-1185">Reference proteome</keyword>
<evidence type="ECO:0000313" key="2">
    <source>
        <dbReference type="Proteomes" id="UP000265100"/>
    </source>
</evidence>
<reference evidence="1 2" key="1">
    <citation type="submission" date="2018-05" db="EMBL/GenBank/DDBJ databases">
        <authorList>
            <person name="Datahose"/>
        </authorList>
    </citation>
    <scope>NUCLEOTIDE SEQUENCE</scope>
</reference>